<evidence type="ECO:0000313" key="4">
    <source>
        <dbReference type="EMBL" id="ASV73611.1"/>
    </source>
</evidence>
<dbReference type="AlphaFoldDB" id="A0A286RCC2"/>
<reference evidence="4 5" key="1">
    <citation type="journal article" name="Front. Microbiol.">
        <title>Sugar Metabolism of the First Thermophilic Planctomycete Thermogutta terrifontis: Comparative Genomic and Transcriptomic Approaches.</title>
        <authorList>
            <person name="Elcheninov A.G."/>
            <person name="Menzel P."/>
            <person name="Gudbergsdottir S.R."/>
            <person name="Slesarev A.I."/>
            <person name="Kadnikov V.V."/>
            <person name="Krogh A."/>
            <person name="Bonch-Osmolovskaya E.A."/>
            <person name="Peng X."/>
            <person name="Kublanov I.V."/>
        </authorList>
    </citation>
    <scope>NUCLEOTIDE SEQUENCE [LARGE SCALE GENOMIC DNA]</scope>
    <source>
        <strain evidence="4 5">R1</strain>
    </source>
</reference>
<keyword evidence="5" id="KW-1185">Reference proteome</keyword>
<gene>
    <name evidence="4" type="ORF">THTE_1009</name>
</gene>
<sequence length="303" mass="32643">MRSKLRNAVWKTTLAAVGVLICLPVRAGVVDFEDVGATLPPNSYWNGSPNDGHNTFTSNGFVFHNNYTQAWDVWDGFAYSNKTDTTTPGYTNQYSAITGSGASGSPTYGVSFVNLWGDLPKIDVPAGVALQSMQVTNTTYAYLSMRDGDAFAKKFGGSSGNDPDWFKLIIYGKDLANQLLGTVEFYLADFRFADNTLDYIVNWWATVDLTPISSARILEFSLHSSDVGPWGMNTPAYFALDNIVFQTLGGGAEVVPEPASLALLASGLAAAGAGAWLRRRRRAGTEHHAGTRKPAMGIAETAV</sequence>
<evidence type="ECO:0000256" key="1">
    <source>
        <dbReference type="SAM" id="MobiDB-lite"/>
    </source>
</evidence>
<evidence type="ECO:0000313" key="5">
    <source>
        <dbReference type="Proteomes" id="UP000215086"/>
    </source>
</evidence>
<dbReference type="Pfam" id="PF14717">
    <property type="entry name" value="DUF4465"/>
    <property type="match status" value="1"/>
</dbReference>
<feature type="region of interest" description="Disordered" evidence="1">
    <location>
        <begin position="283"/>
        <end position="303"/>
    </location>
</feature>
<organism evidence="4 5">
    <name type="scientific">Thermogutta terrifontis</name>
    <dbReference type="NCBI Taxonomy" id="1331910"/>
    <lineage>
        <taxon>Bacteria</taxon>
        <taxon>Pseudomonadati</taxon>
        <taxon>Planctomycetota</taxon>
        <taxon>Planctomycetia</taxon>
        <taxon>Pirellulales</taxon>
        <taxon>Thermoguttaceae</taxon>
        <taxon>Thermogutta</taxon>
    </lineage>
</organism>
<feature type="domain" description="Ice-binding protein C-terminal" evidence="3">
    <location>
        <begin position="255"/>
        <end position="279"/>
    </location>
</feature>
<keyword evidence="2" id="KW-0732">Signal</keyword>
<name>A0A286RCC2_9BACT</name>
<dbReference type="InterPro" id="IPR013424">
    <property type="entry name" value="Ice-binding_C"/>
</dbReference>
<proteinExistence type="predicted"/>
<dbReference type="KEGG" id="ttf:THTE_1009"/>
<accession>A0A286RCC2</accession>
<feature type="signal peptide" evidence="2">
    <location>
        <begin position="1"/>
        <end position="27"/>
    </location>
</feature>
<dbReference type="Pfam" id="PF07589">
    <property type="entry name" value="PEP-CTERM"/>
    <property type="match status" value="1"/>
</dbReference>
<dbReference type="OrthoDB" id="8562952at2"/>
<dbReference type="EMBL" id="CP018477">
    <property type="protein sequence ID" value="ASV73611.1"/>
    <property type="molecule type" value="Genomic_DNA"/>
</dbReference>
<dbReference type="InterPro" id="IPR027828">
    <property type="entry name" value="DUF4465"/>
</dbReference>
<dbReference type="Proteomes" id="UP000215086">
    <property type="component" value="Chromosome"/>
</dbReference>
<protein>
    <submittedName>
        <fullName evidence="4">Putative aggregation factor core protein MAFp3, isoform E</fullName>
    </submittedName>
</protein>
<dbReference type="RefSeq" id="WP_095414154.1">
    <property type="nucleotide sequence ID" value="NZ_CP018477.1"/>
</dbReference>
<feature type="chain" id="PRO_5013035743" evidence="2">
    <location>
        <begin position="28"/>
        <end position="303"/>
    </location>
</feature>
<dbReference type="Gene3D" id="2.60.120.1350">
    <property type="entry name" value="Protein of unknown function DUF4465"/>
    <property type="match status" value="1"/>
</dbReference>
<evidence type="ECO:0000256" key="2">
    <source>
        <dbReference type="SAM" id="SignalP"/>
    </source>
</evidence>
<evidence type="ECO:0000259" key="3">
    <source>
        <dbReference type="Pfam" id="PF07589"/>
    </source>
</evidence>
<dbReference type="NCBIfam" id="TIGR02595">
    <property type="entry name" value="PEP_CTERM"/>
    <property type="match status" value="1"/>
</dbReference>